<evidence type="ECO:0000313" key="3">
    <source>
        <dbReference type="Proteomes" id="UP001153328"/>
    </source>
</evidence>
<keyword evidence="3" id="KW-1185">Reference proteome</keyword>
<sequence>MVEDKIDHPNGEAGPSEQPDLSVVPAAAAAPVPLPASLRKN</sequence>
<proteinExistence type="predicted"/>
<evidence type="ECO:0000313" key="2">
    <source>
        <dbReference type="EMBL" id="CAG7613562.1"/>
    </source>
</evidence>
<organism evidence="2 3">
    <name type="scientific">Actinacidiphila bryophytorum</name>
    <dbReference type="NCBI Taxonomy" id="1436133"/>
    <lineage>
        <taxon>Bacteria</taxon>
        <taxon>Bacillati</taxon>
        <taxon>Actinomycetota</taxon>
        <taxon>Actinomycetes</taxon>
        <taxon>Kitasatosporales</taxon>
        <taxon>Streptomycetaceae</taxon>
        <taxon>Actinacidiphila</taxon>
    </lineage>
</organism>
<evidence type="ECO:0000256" key="1">
    <source>
        <dbReference type="SAM" id="MobiDB-lite"/>
    </source>
</evidence>
<protein>
    <submittedName>
        <fullName evidence="2">Uncharacterized protein</fullName>
    </submittedName>
</protein>
<feature type="region of interest" description="Disordered" evidence="1">
    <location>
        <begin position="1"/>
        <end position="23"/>
    </location>
</feature>
<dbReference type="AlphaFoldDB" id="A0A9W4E7N0"/>
<gene>
    <name evidence="2" type="ORF">SBRY_100181</name>
</gene>
<accession>A0A9W4E7N0</accession>
<name>A0A9W4E7N0_9ACTN</name>
<comment type="caution">
    <text evidence="2">The sequence shown here is derived from an EMBL/GenBank/DDBJ whole genome shotgun (WGS) entry which is preliminary data.</text>
</comment>
<dbReference type="Proteomes" id="UP001153328">
    <property type="component" value="Unassembled WGS sequence"/>
</dbReference>
<dbReference type="EMBL" id="CAJVAX010000002">
    <property type="protein sequence ID" value="CAG7613562.1"/>
    <property type="molecule type" value="Genomic_DNA"/>
</dbReference>
<reference evidence="2" key="1">
    <citation type="submission" date="2021-06" db="EMBL/GenBank/DDBJ databases">
        <authorList>
            <person name="Arsene-Ploetze F."/>
        </authorList>
    </citation>
    <scope>NUCLEOTIDE SEQUENCE</scope>
    <source>
        <strain evidence="2">SBRY1</strain>
    </source>
</reference>
<feature type="compositionally biased region" description="Basic and acidic residues" evidence="1">
    <location>
        <begin position="1"/>
        <end position="10"/>
    </location>
</feature>